<keyword evidence="10" id="KW-0732">Signal</keyword>
<evidence type="ECO:0000256" key="5">
    <source>
        <dbReference type="ARBA" id="ARBA00022777"/>
    </source>
</evidence>
<evidence type="ECO:0000256" key="7">
    <source>
        <dbReference type="PROSITE-ProRule" id="PRU00339"/>
    </source>
</evidence>
<keyword evidence="5" id="KW-0418">Kinase</keyword>
<dbReference type="PANTHER" id="PTHR43711">
    <property type="entry name" value="TWO-COMPONENT HISTIDINE KINASE"/>
    <property type="match status" value="1"/>
</dbReference>
<sequence length="661" mass="74309">MRIILLLLLFLSGRLQAQNKLVDSLLAELPKAKTDSARVMIYCNLSKLYVLSDAIKAKEYGQAAEALAKASGLAHGRAKALNILGGAHLVMGEYDRALGCYYTALKIGEQINDTTTLISAYINVGNIYYKLRDTARAVKNYTIASELALKVNDKLRLSNVYNNLGNVYEDKTDYRQALNYYRLAVGLQEEVGDKKNRAVSLLNIGNVLLYFGQPEDGLPYLFKSVRLNEEVQNDMIKMAALGKIATIYRAIGNQEKALKYAKQSLNMALKTESSKKIAEASELMHTIYASMKNYEQAYEYLTLFNQHQEILNSESRKKIESEITAQYETEQKELENQNLKAQREKQAAEISHQQNTLILEGTVILLMLVVLVVLYVSRQRQKTAFTDLQRAHHLMQVQQNEIIKQKNEISSQAVVLREQNEQLEQNSCFKNKVFSIISHDLRGPFFSFKGILSIAQSKALSESKVKQIFELLGKEMDVAMSLLDNVLIWAKAQLEESYVEFEPVSLHLLTEENIKQVRSYAEKKSIKVVNKVTEGTTALTDKERLNFVLRNLLMNAVKFSYQGGEIRVELKEQNGKATITVSDDGRGISSGNLSKLFTDRRFTTLGTSEEKGTGLGLMLCKELVESCNGSIRVESEEGKGSVFSVALPKAKVHVTEEVKLV</sequence>
<evidence type="ECO:0000256" key="3">
    <source>
        <dbReference type="ARBA" id="ARBA00022553"/>
    </source>
</evidence>
<dbReference type="PANTHER" id="PTHR43711:SF1">
    <property type="entry name" value="HISTIDINE KINASE 1"/>
    <property type="match status" value="1"/>
</dbReference>
<evidence type="ECO:0000256" key="9">
    <source>
        <dbReference type="SAM" id="Phobius"/>
    </source>
</evidence>
<name>A0ABW4WVN8_9BACT</name>
<evidence type="ECO:0000259" key="11">
    <source>
        <dbReference type="PROSITE" id="PS50109"/>
    </source>
</evidence>
<comment type="catalytic activity">
    <reaction evidence="1">
        <text>ATP + protein L-histidine = ADP + protein N-phospho-L-histidine.</text>
        <dbReference type="EC" id="2.7.13.3"/>
    </reaction>
</comment>
<gene>
    <name evidence="12" type="ORF">ACFSKU_04925</name>
</gene>
<dbReference type="SUPFAM" id="SSF48452">
    <property type="entry name" value="TPR-like"/>
    <property type="match status" value="1"/>
</dbReference>
<dbReference type="InterPro" id="IPR006597">
    <property type="entry name" value="Sel1-like"/>
</dbReference>
<dbReference type="SMART" id="SM00388">
    <property type="entry name" value="HisKA"/>
    <property type="match status" value="1"/>
</dbReference>
<organism evidence="12 13">
    <name type="scientific">Pontibacter silvestris</name>
    <dbReference type="NCBI Taxonomy" id="2305183"/>
    <lineage>
        <taxon>Bacteria</taxon>
        <taxon>Pseudomonadati</taxon>
        <taxon>Bacteroidota</taxon>
        <taxon>Cytophagia</taxon>
        <taxon>Cytophagales</taxon>
        <taxon>Hymenobacteraceae</taxon>
        <taxon>Pontibacter</taxon>
    </lineage>
</organism>
<dbReference type="PRINTS" id="PR00344">
    <property type="entry name" value="BCTRLSENSOR"/>
</dbReference>
<dbReference type="SUPFAM" id="SSF55874">
    <property type="entry name" value="ATPase domain of HSP90 chaperone/DNA topoisomerase II/histidine kinase"/>
    <property type="match status" value="1"/>
</dbReference>
<dbReference type="SMART" id="SM00028">
    <property type="entry name" value="TPR"/>
    <property type="match status" value="5"/>
</dbReference>
<dbReference type="InterPro" id="IPR003661">
    <property type="entry name" value="HisK_dim/P_dom"/>
</dbReference>
<feature type="coiled-coil region" evidence="8">
    <location>
        <begin position="324"/>
        <end position="356"/>
    </location>
</feature>
<dbReference type="EMBL" id="JBHUHV010000018">
    <property type="protein sequence ID" value="MFD2066216.1"/>
    <property type="molecule type" value="Genomic_DNA"/>
</dbReference>
<keyword evidence="12" id="KW-0067">ATP-binding</keyword>
<accession>A0ABW4WVN8</accession>
<feature type="transmembrane region" description="Helical" evidence="9">
    <location>
        <begin position="357"/>
        <end position="376"/>
    </location>
</feature>
<keyword evidence="6" id="KW-0902">Two-component regulatory system</keyword>
<dbReference type="Gene3D" id="3.30.565.10">
    <property type="entry name" value="Histidine kinase-like ATPase, C-terminal domain"/>
    <property type="match status" value="1"/>
</dbReference>
<dbReference type="InterPro" id="IPR003594">
    <property type="entry name" value="HATPase_dom"/>
</dbReference>
<dbReference type="SMART" id="SM00387">
    <property type="entry name" value="HATPase_c"/>
    <property type="match status" value="1"/>
</dbReference>
<protein>
    <recommendedName>
        <fullName evidence="2">histidine kinase</fullName>
        <ecNumber evidence="2">2.7.13.3</ecNumber>
    </recommendedName>
</protein>
<dbReference type="Pfam" id="PF02518">
    <property type="entry name" value="HATPase_c"/>
    <property type="match status" value="1"/>
</dbReference>
<dbReference type="Gene3D" id="1.10.287.130">
    <property type="match status" value="1"/>
</dbReference>
<keyword evidence="13" id="KW-1185">Reference proteome</keyword>
<keyword evidence="3" id="KW-0597">Phosphoprotein</keyword>
<dbReference type="InterPro" id="IPR005467">
    <property type="entry name" value="His_kinase_dom"/>
</dbReference>
<comment type="caution">
    <text evidence="12">The sequence shown here is derived from an EMBL/GenBank/DDBJ whole genome shotgun (WGS) entry which is preliminary data.</text>
</comment>
<dbReference type="RefSeq" id="WP_229961039.1">
    <property type="nucleotide sequence ID" value="NZ_JAJJWI010000010.1"/>
</dbReference>
<feature type="chain" id="PRO_5045969070" description="histidine kinase" evidence="10">
    <location>
        <begin position="18"/>
        <end position="661"/>
    </location>
</feature>
<keyword evidence="9" id="KW-0812">Transmembrane</keyword>
<evidence type="ECO:0000256" key="2">
    <source>
        <dbReference type="ARBA" id="ARBA00012438"/>
    </source>
</evidence>
<dbReference type="InterPro" id="IPR036097">
    <property type="entry name" value="HisK_dim/P_sf"/>
</dbReference>
<dbReference type="InterPro" id="IPR036890">
    <property type="entry name" value="HATPase_C_sf"/>
</dbReference>
<feature type="signal peptide" evidence="10">
    <location>
        <begin position="1"/>
        <end position="17"/>
    </location>
</feature>
<dbReference type="CDD" id="cd00082">
    <property type="entry name" value="HisKA"/>
    <property type="match status" value="1"/>
</dbReference>
<dbReference type="GO" id="GO:0005524">
    <property type="term" value="F:ATP binding"/>
    <property type="evidence" value="ECO:0007669"/>
    <property type="project" value="UniProtKB-KW"/>
</dbReference>
<dbReference type="SUPFAM" id="SSF47384">
    <property type="entry name" value="Homodimeric domain of signal transducing histidine kinase"/>
    <property type="match status" value="1"/>
</dbReference>
<evidence type="ECO:0000256" key="4">
    <source>
        <dbReference type="ARBA" id="ARBA00022679"/>
    </source>
</evidence>
<dbReference type="Pfam" id="PF13424">
    <property type="entry name" value="TPR_12"/>
    <property type="match status" value="2"/>
</dbReference>
<evidence type="ECO:0000256" key="8">
    <source>
        <dbReference type="SAM" id="Coils"/>
    </source>
</evidence>
<dbReference type="Proteomes" id="UP001597369">
    <property type="component" value="Unassembled WGS sequence"/>
</dbReference>
<dbReference type="PROSITE" id="PS50109">
    <property type="entry name" value="HIS_KIN"/>
    <property type="match status" value="1"/>
</dbReference>
<dbReference type="InterPro" id="IPR050736">
    <property type="entry name" value="Sensor_HK_Regulatory"/>
</dbReference>
<keyword evidence="9" id="KW-0472">Membrane</keyword>
<dbReference type="SMART" id="SM00671">
    <property type="entry name" value="SEL1"/>
    <property type="match status" value="3"/>
</dbReference>
<keyword evidence="9" id="KW-1133">Transmembrane helix</keyword>
<dbReference type="InterPro" id="IPR011990">
    <property type="entry name" value="TPR-like_helical_dom_sf"/>
</dbReference>
<feature type="domain" description="Histidine kinase" evidence="11">
    <location>
        <begin position="436"/>
        <end position="651"/>
    </location>
</feature>
<dbReference type="InterPro" id="IPR019734">
    <property type="entry name" value="TPR_rpt"/>
</dbReference>
<keyword evidence="12" id="KW-0547">Nucleotide-binding</keyword>
<evidence type="ECO:0000313" key="13">
    <source>
        <dbReference type="Proteomes" id="UP001597369"/>
    </source>
</evidence>
<dbReference type="InterPro" id="IPR004358">
    <property type="entry name" value="Sig_transdc_His_kin-like_C"/>
</dbReference>
<feature type="repeat" description="TPR" evidence="7">
    <location>
        <begin position="158"/>
        <end position="191"/>
    </location>
</feature>
<keyword evidence="7" id="KW-0802">TPR repeat</keyword>
<feature type="repeat" description="TPR" evidence="7">
    <location>
        <begin position="78"/>
        <end position="111"/>
    </location>
</feature>
<proteinExistence type="predicted"/>
<keyword evidence="8" id="KW-0175">Coiled coil</keyword>
<dbReference type="Gene3D" id="1.25.40.10">
    <property type="entry name" value="Tetratricopeptide repeat domain"/>
    <property type="match status" value="1"/>
</dbReference>
<evidence type="ECO:0000256" key="10">
    <source>
        <dbReference type="SAM" id="SignalP"/>
    </source>
</evidence>
<keyword evidence="4" id="KW-0808">Transferase</keyword>
<dbReference type="EC" id="2.7.13.3" evidence="2"/>
<dbReference type="PROSITE" id="PS50005">
    <property type="entry name" value="TPR"/>
    <property type="match status" value="2"/>
</dbReference>
<evidence type="ECO:0000256" key="6">
    <source>
        <dbReference type="ARBA" id="ARBA00023012"/>
    </source>
</evidence>
<reference evidence="13" key="1">
    <citation type="journal article" date="2019" name="Int. J. Syst. Evol. Microbiol.">
        <title>The Global Catalogue of Microorganisms (GCM) 10K type strain sequencing project: providing services to taxonomists for standard genome sequencing and annotation.</title>
        <authorList>
            <consortium name="The Broad Institute Genomics Platform"/>
            <consortium name="The Broad Institute Genome Sequencing Center for Infectious Disease"/>
            <person name="Wu L."/>
            <person name="Ma J."/>
        </authorList>
    </citation>
    <scope>NUCLEOTIDE SEQUENCE [LARGE SCALE GENOMIC DNA]</scope>
    <source>
        <strain evidence="13">JCM 16545</strain>
    </source>
</reference>
<evidence type="ECO:0000313" key="12">
    <source>
        <dbReference type="EMBL" id="MFD2066216.1"/>
    </source>
</evidence>
<evidence type="ECO:0000256" key="1">
    <source>
        <dbReference type="ARBA" id="ARBA00000085"/>
    </source>
</evidence>